<comment type="caution">
    <text evidence="2">The sequence shown here is derived from an EMBL/GenBank/DDBJ whole genome shotgun (WGS) entry which is preliminary data.</text>
</comment>
<protein>
    <submittedName>
        <fullName evidence="2">Phytanoyl-CoA dioxygenase-like protein</fullName>
    </submittedName>
</protein>
<feature type="compositionally biased region" description="Low complexity" evidence="1">
    <location>
        <begin position="1"/>
        <end position="16"/>
    </location>
</feature>
<keyword evidence="2" id="KW-0560">Oxidoreductase</keyword>
<dbReference type="AlphaFoldDB" id="A0A9P4PNM8"/>
<name>A0A9P4PNM8_9PLEO</name>
<dbReference type="PANTHER" id="PTHR21308">
    <property type="entry name" value="PHYTANOYL-COA ALPHA-HYDROXYLASE"/>
    <property type="match status" value="1"/>
</dbReference>
<dbReference type="SUPFAM" id="SSF51197">
    <property type="entry name" value="Clavaminate synthase-like"/>
    <property type="match status" value="1"/>
</dbReference>
<gene>
    <name evidence="2" type="ORF">P171DRAFT_461298</name>
</gene>
<dbReference type="InterPro" id="IPR047128">
    <property type="entry name" value="PhyH"/>
</dbReference>
<dbReference type="Proteomes" id="UP000799764">
    <property type="component" value="Unassembled WGS sequence"/>
</dbReference>
<evidence type="ECO:0000256" key="1">
    <source>
        <dbReference type="SAM" id="MobiDB-lite"/>
    </source>
</evidence>
<keyword evidence="2" id="KW-0223">Dioxygenase</keyword>
<feature type="region of interest" description="Disordered" evidence="1">
    <location>
        <begin position="1"/>
        <end position="25"/>
    </location>
</feature>
<dbReference type="PANTHER" id="PTHR21308:SF8">
    <property type="entry name" value="PHYTANOYL-COA DIOXYGENASE FAMILY PROTEIN (AFU_ORTHOLOGUE AFUA_2G09620)"/>
    <property type="match status" value="1"/>
</dbReference>
<dbReference type="EMBL" id="MU001495">
    <property type="protein sequence ID" value="KAF2448450.1"/>
    <property type="molecule type" value="Genomic_DNA"/>
</dbReference>
<dbReference type="GO" id="GO:0001561">
    <property type="term" value="P:fatty acid alpha-oxidation"/>
    <property type="evidence" value="ECO:0007669"/>
    <property type="project" value="InterPro"/>
</dbReference>
<dbReference type="OrthoDB" id="187894at2759"/>
<dbReference type="InterPro" id="IPR008775">
    <property type="entry name" value="Phytyl_CoA_dOase-like"/>
</dbReference>
<evidence type="ECO:0000313" key="3">
    <source>
        <dbReference type="Proteomes" id="UP000799764"/>
    </source>
</evidence>
<evidence type="ECO:0000313" key="2">
    <source>
        <dbReference type="EMBL" id="KAF2448450.1"/>
    </source>
</evidence>
<organism evidence="2 3">
    <name type="scientific">Karstenula rhodostoma CBS 690.94</name>
    <dbReference type="NCBI Taxonomy" id="1392251"/>
    <lineage>
        <taxon>Eukaryota</taxon>
        <taxon>Fungi</taxon>
        <taxon>Dikarya</taxon>
        <taxon>Ascomycota</taxon>
        <taxon>Pezizomycotina</taxon>
        <taxon>Dothideomycetes</taxon>
        <taxon>Pleosporomycetidae</taxon>
        <taxon>Pleosporales</taxon>
        <taxon>Massarineae</taxon>
        <taxon>Didymosphaeriaceae</taxon>
        <taxon>Karstenula</taxon>
    </lineage>
</organism>
<dbReference type="Gene3D" id="2.60.120.620">
    <property type="entry name" value="q2cbj1_9rhob like domain"/>
    <property type="match status" value="1"/>
</dbReference>
<proteinExistence type="predicted"/>
<accession>A0A9P4PNM8</accession>
<dbReference type="GO" id="GO:0048244">
    <property type="term" value="F:phytanoyl-CoA dioxygenase activity"/>
    <property type="evidence" value="ECO:0007669"/>
    <property type="project" value="InterPro"/>
</dbReference>
<dbReference type="Pfam" id="PF05721">
    <property type="entry name" value="PhyH"/>
    <property type="match status" value="1"/>
</dbReference>
<keyword evidence="3" id="KW-1185">Reference proteome</keyword>
<sequence length="404" mass="45445">MKGTTTNGLTNGNTNGHSPIRPRLYSVNAPPSLDDFKKLTTQSRPTHYPLAASIEANVPIYDLPDFSELSSDQRSALQDEWYHILLSGPGVFVTRHLYKDRNLLNTVNDVYSRIIEEEKKHSGTRGDHFAGSGANDRIWNSFSKHCLQDAKSFVEYYSNPWLSLISSAWLGPHHHLTAQVNIVKPGAKPQISHRDYHIGFQDNASCAQFPKALQVASQFLTLQGAVAHSDMPLESGPTRLLPFSQMFEEGYMAYRIPEFQDFFIENYVSMPLEQGDGLFFNPALFHAAGQNDSEGIMRSANLLQISSAFGKPMEMIDTYPLVDATWDLLTNMHKEEGFSDKVRAFVGNVAEGYPFPTNLDRRVPETAGMAPENEQGLLIRGLREGWSKERVLKEMQKMRDDSRA</sequence>
<reference evidence="2" key="1">
    <citation type="journal article" date="2020" name="Stud. Mycol.">
        <title>101 Dothideomycetes genomes: a test case for predicting lifestyles and emergence of pathogens.</title>
        <authorList>
            <person name="Haridas S."/>
            <person name="Albert R."/>
            <person name="Binder M."/>
            <person name="Bloem J."/>
            <person name="Labutti K."/>
            <person name="Salamov A."/>
            <person name="Andreopoulos B."/>
            <person name="Baker S."/>
            <person name="Barry K."/>
            <person name="Bills G."/>
            <person name="Bluhm B."/>
            <person name="Cannon C."/>
            <person name="Castanera R."/>
            <person name="Culley D."/>
            <person name="Daum C."/>
            <person name="Ezra D."/>
            <person name="Gonzalez J."/>
            <person name="Henrissat B."/>
            <person name="Kuo A."/>
            <person name="Liang C."/>
            <person name="Lipzen A."/>
            <person name="Lutzoni F."/>
            <person name="Magnuson J."/>
            <person name="Mondo S."/>
            <person name="Nolan M."/>
            <person name="Ohm R."/>
            <person name="Pangilinan J."/>
            <person name="Park H.-J."/>
            <person name="Ramirez L."/>
            <person name="Alfaro M."/>
            <person name="Sun H."/>
            <person name="Tritt A."/>
            <person name="Yoshinaga Y."/>
            <person name="Zwiers L.-H."/>
            <person name="Turgeon B."/>
            <person name="Goodwin S."/>
            <person name="Spatafora J."/>
            <person name="Crous P."/>
            <person name="Grigoriev I."/>
        </authorList>
    </citation>
    <scope>NUCLEOTIDE SEQUENCE</scope>
    <source>
        <strain evidence="2">CBS 690.94</strain>
    </source>
</reference>